<accession>A0AAI9TR99</accession>
<sequence>VFQTVIELYYLFFMVLCCTVTPQKY</sequence>
<reference evidence="1" key="2">
    <citation type="journal article" date="2016" name="Fungal Biol.">
        <title>Ochratoxin A production by Penicillium thymicola.</title>
        <authorList>
            <person name="Nguyen H.D.T."/>
            <person name="McMullin D.R."/>
            <person name="Ponomareva E."/>
            <person name="Riley R."/>
            <person name="Pomraning K.R."/>
            <person name="Baker S.E."/>
            <person name="Seifert K.A."/>
        </authorList>
    </citation>
    <scope>NUCLEOTIDE SEQUENCE</scope>
    <source>
        <strain evidence="1">DAOM 180753</strain>
    </source>
</reference>
<protein>
    <submittedName>
        <fullName evidence="1">Uncharacterized protein</fullName>
    </submittedName>
</protein>
<keyword evidence="2" id="KW-1185">Reference proteome</keyword>
<evidence type="ECO:0000313" key="1">
    <source>
        <dbReference type="EMBL" id="KAJ9491933.1"/>
    </source>
</evidence>
<name>A0AAI9TR99_PENTH</name>
<dbReference type="Proteomes" id="UP001227192">
    <property type="component" value="Unassembled WGS sequence"/>
</dbReference>
<comment type="caution">
    <text evidence="1">The sequence shown here is derived from an EMBL/GenBank/DDBJ whole genome shotgun (WGS) entry which is preliminary data.</text>
</comment>
<organism evidence="1 2">
    <name type="scientific">Penicillium thymicola</name>
    <dbReference type="NCBI Taxonomy" id="293382"/>
    <lineage>
        <taxon>Eukaryota</taxon>
        <taxon>Fungi</taxon>
        <taxon>Dikarya</taxon>
        <taxon>Ascomycota</taxon>
        <taxon>Pezizomycotina</taxon>
        <taxon>Eurotiomycetes</taxon>
        <taxon>Eurotiomycetidae</taxon>
        <taxon>Eurotiales</taxon>
        <taxon>Aspergillaceae</taxon>
        <taxon>Penicillium</taxon>
    </lineage>
</organism>
<proteinExistence type="predicted"/>
<gene>
    <name evidence="1" type="ORF">VN97_g1269</name>
</gene>
<reference evidence="1" key="1">
    <citation type="submission" date="2015-06" db="EMBL/GenBank/DDBJ databases">
        <authorList>
            <person name="Nguyen H."/>
        </authorList>
    </citation>
    <scope>NUCLEOTIDE SEQUENCE</scope>
    <source>
        <strain evidence="1">DAOM 180753</strain>
    </source>
</reference>
<dbReference type="AlphaFoldDB" id="A0AAI9TR99"/>
<evidence type="ECO:0000313" key="2">
    <source>
        <dbReference type="Proteomes" id="UP001227192"/>
    </source>
</evidence>
<feature type="non-terminal residue" evidence="1">
    <location>
        <position position="1"/>
    </location>
</feature>
<dbReference type="EMBL" id="LACB01000021">
    <property type="protein sequence ID" value="KAJ9491933.1"/>
    <property type="molecule type" value="Genomic_DNA"/>
</dbReference>